<keyword evidence="1" id="KW-0560">Oxidoreductase</keyword>
<keyword evidence="4" id="KW-1185">Reference proteome</keyword>
<dbReference type="InterPro" id="IPR036188">
    <property type="entry name" value="FAD/NAD-bd_sf"/>
</dbReference>
<dbReference type="Proteomes" id="UP000248889">
    <property type="component" value="Unassembled WGS sequence"/>
</dbReference>
<dbReference type="GO" id="GO:0004497">
    <property type="term" value="F:monooxygenase activity"/>
    <property type="evidence" value="ECO:0007669"/>
    <property type="project" value="TreeGrafter"/>
</dbReference>
<dbReference type="SUPFAM" id="SSF51905">
    <property type="entry name" value="FAD/NAD(P)-binding domain"/>
    <property type="match status" value="2"/>
</dbReference>
<dbReference type="InterPro" id="IPR050982">
    <property type="entry name" value="Auxin_biosynth/cation_transpt"/>
</dbReference>
<dbReference type="GO" id="GO:0050660">
    <property type="term" value="F:flavin adenine dinucleotide binding"/>
    <property type="evidence" value="ECO:0007669"/>
    <property type="project" value="TreeGrafter"/>
</dbReference>
<dbReference type="PANTHER" id="PTHR43539">
    <property type="entry name" value="FLAVIN-BINDING MONOOXYGENASE-LIKE PROTEIN (AFU_ORTHOLOGUE AFUA_4G09220)"/>
    <property type="match status" value="1"/>
</dbReference>
<evidence type="ECO:0000313" key="4">
    <source>
        <dbReference type="Proteomes" id="UP000248889"/>
    </source>
</evidence>
<dbReference type="AlphaFoldDB" id="A0A2X0IUJ2"/>
<dbReference type="OrthoDB" id="178899at2"/>
<feature type="compositionally biased region" description="Low complexity" evidence="2">
    <location>
        <begin position="24"/>
        <end position="38"/>
    </location>
</feature>
<dbReference type="PRINTS" id="PR00368">
    <property type="entry name" value="FADPNR"/>
</dbReference>
<proteinExistence type="predicted"/>
<reference evidence="3 4" key="1">
    <citation type="submission" date="2018-06" db="EMBL/GenBank/DDBJ databases">
        <title>Streptacidiphilus pinicola sp. nov., isolated from pine grove soil.</title>
        <authorList>
            <person name="Roh S.G."/>
            <person name="Park S."/>
            <person name="Kim M.-K."/>
            <person name="Yun B.-R."/>
            <person name="Park J."/>
            <person name="Kim M.J."/>
            <person name="Kim Y.S."/>
            <person name="Kim S.B."/>
        </authorList>
    </citation>
    <scope>NUCLEOTIDE SEQUENCE [LARGE SCALE GENOMIC DNA]</scope>
    <source>
        <strain evidence="3 4">MMS16-CNU450</strain>
    </source>
</reference>
<organism evidence="3 4">
    <name type="scientific">Streptacidiphilus pinicola</name>
    <dbReference type="NCBI Taxonomy" id="2219663"/>
    <lineage>
        <taxon>Bacteria</taxon>
        <taxon>Bacillati</taxon>
        <taxon>Actinomycetota</taxon>
        <taxon>Actinomycetes</taxon>
        <taxon>Kitasatosporales</taxon>
        <taxon>Streptomycetaceae</taxon>
        <taxon>Streptacidiphilus</taxon>
    </lineage>
</organism>
<feature type="region of interest" description="Disordered" evidence="2">
    <location>
        <begin position="1"/>
        <end position="41"/>
    </location>
</feature>
<gene>
    <name evidence="3" type="ORF">DN069_03550</name>
</gene>
<protein>
    <submittedName>
        <fullName evidence="3">Pyridine nucleotide-disulfide oxidoreductase</fullName>
    </submittedName>
</protein>
<name>A0A2X0IUJ2_9ACTN</name>
<dbReference type="EMBL" id="QKYN01000014">
    <property type="protein sequence ID" value="RAG87041.1"/>
    <property type="molecule type" value="Genomic_DNA"/>
</dbReference>
<dbReference type="PRINTS" id="PR00469">
    <property type="entry name" value="PNDRDTASEII"/>
</dbReference>
<dbReference type="PANTHER" id="PTHR43539:SF78">
    <property type="entry name" value="FLAVIN-CONTAINING MONOOXYGENASE"/>
    <property type="match status" value="1"/>
</dbReference>
<sequence length="387" mass="41686">MLTAAAAPTRPPPVPAEPPRRDVTITGTPTTPTAPHQTPARRRVQVLVIGGGQAGLAAGYYLRRAGLDFAVLDNAEAPGGAWQDYWESLRLFSPAAYSSLPGRPMPNQPGHDAPDAAHVVDYLTEYEKRYELPVHRPVQVHAVHDTDDGGLLVHTDDGTWHTRALISATGNWTRPFVPAVPGQQLFGGRQIHTRGYRRPEDFTGQRVVVVGGGNSGAQIAADLLGLADSVRWVTRRPARLLPDEIDGRALFEIATRRVQDDGPRISDLGDIVAVPPVRAARAAGLLDDQPMFDALTPVGPRFRDGSIWPADAVIWCTGFRPALAHLAPLGLRTGERDRIATAGTRAQSDPRIHLLGYGDWTGPASATLIGVGRTARQAVAEITELLR</sequence>
<evidence type="ECO:0000256" key="2">
    <source>
        <dbReference type="SAM" id="MobiDB-lite"/>
    </source>
</evidence>
<accession>A0A2X0IUJ2</accession>
<dbReference type="Gene3D" id="3.50.50.60">
    <property type="entry name" value="FAD/NAD(P)-binding domain"/>
    <property type="match status" value="1"/>
</dbReference>
<comment type="caution">
    <text evidence="3">The sequence shown here is derived from an EMBL/GenBank/DDBJ whole genome shotgun (WGS) entry which is preliminary data.</text>
</comment>
<evidence type="ECO:0000313" key="3">
    <source>
        <dbReference type="EMBL" id="RAG87041.1"/>
    </source>
</evidence>
<evidence type="ECO:0000256" key="1">
    <source>
        <dbReference type="ARBA" id="ARBA00023002"/>
    </source>
</evidence>
<dbReference type="Pfam" id="PF13738">
    <property type="entry name" value="Pyr_redox_3"/>
    <property type="match status" value="1"/>
</dbReference>
<dbReference type="NCBIfam" id="NF040505">
    <property type="entry name" value="ArsO_flavin_mono"/>
    <property type="match status" value="1"/>
</dbReference>